<sequence>SSVWSSSNVASSASSSSSVSQAQYEHHFHGSKYHSVPISIYRSPVSLRGGH</sequence>
<reference evidence="1 2" key="1">
    <citation type="submission" date="2019-09" db="EMBL/GenBank/DDBJ databases">
        <title>Bird 10,000 Genomes (B10K) Project - Family phase.</title>
        <authorList>
            <person name="Zhang G."/>
        </authorList>
    </citation>
    <scope>NUCLEOTIDE SEQUENCE [LARGE SCALE GENOMIC DNA]</scope>
    <source>
        <strain evidence="1">B10K-CU-031-22</strain>
    </source>
</reference>
<keyword evidence="2" id="KW-1185">Reference proteome</keyword>
<feature type="non-terminal residue" evidence="1">
    <location>
        <position position="51"/>
    </location>
</feature>
<organism evidence="1 2">
    <name type="scientific">Chunga burmeisteri</name>
    <name type="common">Black-legged seriema</name>
    <dbReference type="NCBI Taxonomy" id="1352770"/>
    <lineage>
        <taxon>Eukaryota</taxon>
        <taxon>Metazoa</taxon>
        <taxon>Chordata</taxon>
        <taxon>Craniata</taxon>
        <taxon>Vertebrata</taxon>
        <taxon>Euteleostomi</taxon>
        <taxon>Archelosauria</taxon>
        <taxon>Archosauria</taxon>
        <taxon>Dinosauria</taxon>
        <taxon>Saurischia</taxon>
        <taxon>Theropoda</taxon>
        <taxon>Coelurosauria</taxon>
        <taxon>Aves</taxon>
        <taxon>Neognathae</taxon>
        <taxon>Neoaves</taxon>
        <taxon>Telluraves</taxon>
        <taxon>Australaves</taxon>
        <taxon>Cariamiformes</taxon>
        <taxon>Cariamidae</taxon>
        <taxon>Chunga</taxon>
    </lineage>
</organism>
<dbReference type="Proteomes" id="UP000541181">
    <property type="component" value="Unassembled WGS sequence"/>
</dbReference>
<evidence type="ECO:0000313" key="2">
    <source>
        <dbReference type="Proteomes" id="UP000541181"/>
    </source>
</evidence>
<name>A0A7K5G786_9AVES</name>
<protein>
    <submittedName>
        <fullName evidence="1">NRX3B protein</fullName>
    </submittedName>
</protein>
<proteinExistence type="predicted"/>
<evidence type="ECO:0000313" key="1">
    <source>
        <dbReference type="EMBL" id="NWS52888.1"/>
    </source>
</evidence>
<dbReference type="EMBL" id="VZRC01000039">
    <property type="protein sequence ID" value="NWS52888.1"/>
    <property type="molecule type" value="Genomic_DNA"/>
</dbReference>
<comment type="caution">
    <text evidence="1">The sequence shown here is derived from an EMBL/GenBank/DDBJ whole genome shotgun (WGS) entry which is preliminary data.</text>
</comment>
<accession>A0A7K5G786</accession>
<gene>
    <name evidence="1" type="primary">Nrxn3_0</name>
    <name evidence="1" type="ORF">CHUBUR_R00663</name>
</gene>
<feature type="non-terminal residue" evidence="1">
    <location>
        <position position="1"/>
    </location>
</feature>
<dbReference type="AlphaFoldDB" id="A0A7K5G786"/>